<dbReference type="Pfam" id="PF25283">
    <property type="entry name" value="DUF7873"/>
    <property type="match status" value="1"/>
</dbReference>
<feature type="compositionally biased region" description="Gly residues" evidence="1">
    <location>
        <begin position="243"/>
        <end position="252"/>
    </location>
</feature>
<dbReference type="RefSeq" id="WP_272424427.1">
    <property type="nucleotide sequence ID" value="NZ_JAGTJJ010000038.1"/>
</dbReference>
<name>A0A9X3XBQ0_9BACT</name>
<feature type="region of interest" description="Disordered" evidence="1">
    <location>
        <begin position="233"/>
        <end position="252"/>
    </location>
</feature>
<comment type="caution">
    <text evidence="2">The sequence shown here is derived from an EMBL/GenBank/DDBJ whole genome shotgun (WGS) entry which is preliminary data.</text>
</comment>
<organism evidence="2 3">
    <name type="scientific">Polyangium jinanense</name>
    <dbReference type="NCBI Taxonomy" id="2829994"/>
    <lineage>
        <taxon>Bacteria</taxon>
        <taxon>Pseudomonadati</taxon>
        <taxon>Myxococcota</taxon>
        <taxon>Polyangia</taxon>
        <taxon>Polyangiales</taxon>
        <taxon>Polyangiaceae</taxon>
        <taxon>Polyangium</taxon>
    </lineage>
</organism>
<evidence type="ECO:0000313" key="2">
    <source>
        <dbReference type="EMBL" id="MDC3986415.1"/>
    </source>
</evidence>
<dbReference type="AlphaFoldDB" id="A0A9X3XBQ0"/>
<dbReference type="EMBL" id="JAGTJJ010000038">
    <property type="protein sequence ID" value="MDC3986415.1"/>
    <property type="molecule type" value="Genomic_DNA"/>
</dbReference>
<reference evidence="2 3" key="1">
    <citation type="submission" date="2021-04" db="EMBL/GenBank/DDBJ databases">
        <title>Genome analysis of Polyangium sp.</title>
        <authorList>
            <person name="Li Y."/>
            <person name="Wang J."/>
        </authorList>
    </citation>
    <scope>NUCLEOTIDE SEQUENCE [LARGE SCALE GENOMIC DNA]</scope>
    <source>
        <strain evidence="2 3">SDU14</strain>
    </source>
</reference>
<protein>
    <submittedName>
        <fullName evidence="2">Uncharacterized protein</fullName>
    </submittedName>
</protein>
<evidence type="ECO:0000256" key="1">
    <source>
        <dbReference type="SAM" id="MobiDB-lite"/>
    </source>
</evidence>
<dbReference type="InterPro" id="IPR057195">
    <property type="entry name" value="DUF7873"/>
</dbReference>
<dbReference type="Proteomes" id="UP001151081">
    <property type="component" value="Unassembled WGS sequence"/>
</dbReference>
<gene>
    <name evidence="2" type="ORF">KEG57_38420</name>
</gene>
<keyword evidence="3" id="KW-1185">Reference proteome</keyword>
<proteinExistence type="predicted"/>
<evidence type="ECO:0000313" key="3">
    <source>
        <dbReference type="Proteomes" id="UP001151081"/>
    </source>
</evidence>
<sequence>MVQATFTRQKRELAKAASWIERLRAHEIRKISFDAEGKKLTETRETYVDYPPEEVARQVLGIVVEVVRQHGARQRANGKNTGRFVWRGIEADLTVPQLRALKEAHATLATLVQKLPRRNPKVVHNTTVDGRPAFAGKMEETFEQRVRYKPYEEDATTRVRTYEEHYREKVGASQQVEIDYGLEVRRIQKLEEMVTDLGTAIQVAIDEANGRGHEDDPVLSKVIDSISKVFDDVLPPRAPSSEGGAGAGPSGL</sequence>
<accession>A0A9X3XBQ0</accession>